<reference evidence="2 3" key="1">
    <citation type="submission" date="2019-02" db="EMBL/GenBank/DDBJ databases">
        <authorList>
            <person name="Khodamoradi S."/>
            <person name="Hahnke R.L."/>
            <person name="Kaempfer P."/>
            <person name="Schumann P."/>
            <person name="Rohde M."/>
            <person name="Steinert M."/>
            <person name="Luzhetskyy A."/>
            <person name="Wink J."/>
            <person name="Ruckert C."/>
        </authorList>
    </citation>
    <scope>NUCLEOTIDE SEQUENCE [LARGE SCALE GENOMIC DNA]</scope>
    <source>
        <strain evidence="2 3">M2</strain>
    </source>
</reference>
<keyword evidence="1" id="KW-0732">Signal</keyword>
<sequence length="96" mass="9662" precursor="true">MLRKFVAAGTVAGAALGALLLAGPAQAQTHGGDQQFNQNLQVVPISVCNANAAVLGATVPVLSPQTTGDCVNGPSVVNLDSQDAYDAIPDRNGQGY</sequence>
<feature type="chain" id="PRO_5020231694" description="Chaplin domain-containing protein" evidence="1">
    <location>
        <begin position="28"/>
        <end position="96"/>
    </location>
</feature>
<dbReference type="EMBL" id="CP036455">
    <property type="protein sequence ID" value="QBI55999.1"/>
    <property type="molecule type" value="Genomic_DNA"/>
</dbReference>
<evidence type="ECO:0008006" key="4">
    <source>
        <dbReference type="Google" id="ProtNLM"/>
    </source>
</evidence>
<dbReference type="OrthoDB" id="3432339at2"/>
<evidence type="ECO:0000256" key="1">
    <source>
        <dbReference type="SAM" id="SignalP"/>
    </source>
</evidence>
<organism evidence="2 3">
    <name type="scientific">Streptomonospora litoralis</name>
    <dbReference type="NCBI Taxonomy" id="2498135"/>
    <lineage>
        <taxon>Bacteria</taxon>
        <taxon>Bacillati</taxon>
        <taxon>Actinomycetota</taxon>
        <taxon>Actinomycetes</taxon>
        <taxon>Streptosporangiales</taxon>
        <taxon>Nocardiopsidaceae</taxon>
        <taxon>Streptomonospora</taxon>
    </lineage>
</organism>
<feature type="signal peptide" evidence="1">
    <location>
        <begin position="1"/>
        <end position="27"/>
    </location>
</feature>
<dbReference type="AlphaFoldDB" id="A0A4P6Q9E3"/>
<evidence type="ECO:0000313" key="2">
    <source>
        <dbReference type="EMBL" id="QBI55999.1"/>
    </source>
</evidence>
<evidence type="ECO:0000313" key="3">
    <source>
        <dbReference type="Proteomes" id="UP000292235"/>
    </source>
</evidence>
<gene>
    <name evidence="2" type="ORF">EKD16_21215</name>
</gene>
<protein>
    <recommendedName>
        <fullName evidence="4">Chaplin domain-containing protein</fullName>
    </recommendedName>
</protein>
<dbReference type="KEGG" id="strr:EKD16_21215"/>
<keyword evidence="3" id="KW-1185">Reference proteome</keyword>
<dbReference type="RefSeq" id="WP_131100564.1">
    <property type="nucleotide sequence ID" value="NZ_CP036455.1"/>
</dbReference>
<dbReference type="Proteomes" id="UP000292235">
    <property type="component" value="Chromosome"/>
</dbReference>
<name>A0A4P6Q9E3_9ACTN</name>
<proteinExistence type="predicted"/>
<accession>A0A4P6Q9E3</accession>